<evidence type="ECO:0000256" key="2">
    <source>
        <dbReference type="ARBA" id="ARBA00026073"/>
    </source>
</evidence>
<evidence type="ECO:0000313" key="5">
    <source>
        <dbReference type="Proteomes" id="UP000192907"/>
    </source>
</evidence>
<dbReference type="PANTHER" id="PTHR30231:SF37">
    <property type="entry name" value="EXODEOXYRIBONUCLEASE 10"/>
    <property type="match status" value="1"/>
</dbReference>
<dbReference type="Pfam" id="PF00929">
    <property type="entry name" value="RNase_T"/>
    <property type="match status" value="1"/>
</dbReference>
<comment type="function">
    <text evidence="1">DNA polymerase III is a complex, multichain enzyme responsible for most of the replicative synthesis in bacteria. The epsilon subunit contain the editing function and is a proofreading 3'-5' exonuclease.</text>
</comment>
<dbReference type="GO" id="GO:0005829">
    <property type="term" value="C:cytosol"/>
    <property type="evidence" value="ECO:0007669"/>
    <property type="project" value="TreeGrafter"/>
</dbReference>
<dbReference type="SMART" id="SM00479">
    <property type="entry name" value="EXOIII"/>
    <property type="match status" value="1"/>
</dbReference>
<organism evidence="4 5">
    <name type="scientific">Pseudobacteriovorax antillogorgiicola</name>
    <dbReference type="NCBI Taxonomy" id="1513793"/>
    <lineage>
        <taxon>Bacteria</taxon>
        <taxon>Pseudomonadati</taxon>
        <taxon>Bdellovibrionota</taxon>
        <taxon>Oligoflexia</taxon>
        <taxon>Oligoflexales</taxon>
        <taxon>Pseudobacteriovoracaceae</taxon>
        <taxon>Pseudobacteriovorax</taxon>
    </lineage>
</organism>
<evidence type="ECO:0000256" key="1">
    <source>
        <dbReference type="ARBA" id="ARBA00025483"/>
    </source>
</evidence>
<dbReference type="GO" id="GO:0045004">
    <property type="term" value="P:DNA replication proofreading"/>
    <property type="evidence" value="ECO:0007669"/>
    <property type="project" value="TreeGrafter"/>
</dbReference>
<dbReference type="STRING" id="1513793.SAMN06296036_102393"/>
<name>A0A1Y6BCN2_9BACT</name>
<dbReference type="InterPro" id="IPR013520">
    <property type="entry name" value="Ribonucl_H"/>
</dbReference>
<proteinExistence type="predicted"/>
<dbReference type="Gene3D" id="3.30.420.10">
    <property type="entry name" value="Ribonuclease H-like superfamily/Ribonuclease H"/>
    <property type="match status" value="1"/>
</dbReference>
<sequence>MDTGLIIDLETTGIDPETDKIIELGLIEFRISEDVPVPAITNMYGAVEDPKQALSEEIKKITGLDDYMLQGQKIDWVYVRAAIQRSSIIIAHNADFDRSFLEKRAELAGLEDAHWACSMKHIDWAKHGFKTRALNYLAADHGFVNSFAHRALFDCATTFRLMSPYFAELVRKSFMKEYRVFATAAPFESKDKLKARAYRWDGAKRVWYKTVLEDMIESERVFLAEEVYPDADLHEELILS</sequence>
<dbReference type="AlphaFoldDB" id="A0A1Y6BCN2"/>
<dbReference type="GO" id="GO:0008408">
    <property type="term" value="F:3'-5' exonuclease activity"/>
    <property type="evidence" value="ECO:0007669"/>
    <property type="project" value="TreeGrafter"/>
</dbReference>
<dbReference type="GO" id="GO:0003676">
    <property type="term" value="F:nucleic acid binding"/>
    <property type="evidence" value="ECO:0007669"/>
    <property type="project" value="InterPro"/>
</dbReference>
<reference evidence="5" key="1">
    <citation type="submission" date="2017-04" db="EMBL/GenBank/DDBJ databases">
        <authorList>
            <person name="Varghese N."/>
            <person name="Submissions S."/>
        </authorList>
    </citation>
    <scope>NUCLEOTIDE SEQUENCE [LARGE SCALE GENOMIC DNA]</scope>
    <source>
        <strain evidence="5">RKEM611</strain>
    </source>
</reference>
<gene>
    <name evidence="4" type="ORF">SAMN06296036_102393</name>
</gene>
<dbReference type="SUPFAM" id="SSF53098">
    <property type="entry name" value="Ribonuclease H-like"/>
    <property type="match status" value="1"/>
</dbReference>
<dbReference type="EMBL" id="FWZT01000002">
    <property type="protein sequence ID" value="SME97839.1"/>
    <property type="molecule type" value="Genomic_DNA"/>
</dbReference>
<dbReference type="PANTHER" id="PTHR30231">
    <property type="entry name" value="DNA POLYMERASE III SUBUNIT EPSILON"/>
    <property type="match status" value="1"/>
</dbReference>
<dbReference type="FunFam" id="3.30.420.10:FF:000045">
    <property type="entry name" value="3'-5' exonuclease DinG"/>
    <property type="match status" value="1"/>
</dbReference>
<accession>A0A1Y6BCN2</accession>
<dbReference type="InterPro" id="IPR036397">
    <property type="entry name" value="RNaseH_sf"/>
</dbReference>
<keyword evidence="5" id="KW-1185">Reference proteome</keyword>
<feature type="domain" description="Exonuclease" evidence="3">
    <location>
        <begin position="3"/>
        <end position="171"/>
    </location>
</feature>
<dbReference type="NCBIfam" id="NF006615">
    <property type="entry name" value="PRK09182.1"/>
    <property type="match status" value="1"/>
</dbReference>
<dbReference type="InterPro" id="IPR012337">
    <property type="entry name" value="RNaseH-like_sf"/>
</dbReference>
<evidence type="ECO:0000313" key="4">
    <source>
        <dbReference type="EMBL" id="SME97839.1"/>
    </source>
</evidence>
<dbReference type="CDD" id="cd06127">
    <property type="entry name" value="DEDDh"/>
    <property type="match status" value="1"/>
</dbReference>
<evidence type="ECO:0000259" key="3">
    <source>
        <dbReference type="SMART" id="SM00479"/>
    </source>
</evidence>
<comment type="subunit">
    <text evidence="2">DNA polymerase III contains a core (composed of alpha, epsilon and theta chains) that associates with a tau subunit. This core dimerizes to form the POLIII' complex. PolIII' associates with the gamma complex (composed of gamma, delta, delta', psi and chi chains) and with the beta chain to form the complete DNA polymerase III complex.</text>
</comment>
<dbReference type="Proteomes" id="UP000192907">
    <property type="component" value="Unassembled WGS sequence"/>
</dbReference>
<protein>
    <submittedName>
        <fullName evidence="4">DNA polymerase-3 subunit epsilon</fullName>
    </submittedName>
</protein>